<name>A0A381UPC8_9ZZZZ</name>
<organism evidence="1">
    <name type="scientific">marine metagenome</name>
    <dbReference type="NCBI Taxonomy" id="408172"/>
    <lineage>
        <taxon>unclassified sequences</taxon>
        <taxon>metagenomes</taxon>
        <taxon>ecological metagenomes</taxon>
    </lineage>
</organism>
<evidence type="ECO:0000313" key="1">
    <source>
        <dbReference type="EMBL" id="SVA29177.1"/>
    </source>
</evidence>
<accession>A0A381UPC8</accession>
<gene>
    <name evidence="1" type="ORF">METZ01_LOCUS82031</name>
</gene>
<sequence>VCCRHRCWRQSDLVAPLAKRAPFVGRDDSAGLQIAQLQLVSGPACGGALMIARVSDAVTDPETSATVPACTNPVLDPTN</sequence>
<proteinExistence type="predicted"/>
<feature type="non-terminal residue" evidence="1">
    <location>
        <position position="1"/>
    </location>
</feature>
<protein>
    <submittedName>
        <fullName evidence="1">Uncharacterized protein</fullName>
    </submittedName>
</protein>
<reference evidence="1" key="1">
    <citation type="submission" date="2018-05" db="EMBL/GenBank/DDBJ databases">
        <authorList>
            <person name="Lanie J.A."/>
            <person name="Ng W.-L."/>
            <person name="Kazmierczak K.M."/>
            <person name="Andrzejewski T.M."/>
            <person name="Davidsen T.M."/>
            <person name="Wayne K.J."/>
            <person name="Tettelin H."/>
            <person name="Glass J.I."/>
            <person name="Rusch D."/>
            <person name="Podicherti R."/>
            <person name="Tsui H.-C.T."/>
            <person name="Winkler M.E."/>
        </authorList>
    </citation>
    <scope>NUCLEOTIDE SEQUENCE</scope>
</reference>
<dbReference type="EMBL" id="UINC01006710">
    <property type="protein sequence ID" value="SVA29177.1"/>
    <property type="molecule type" value="Genomic_DNA"/>
</dbReference>
<dbReference type="AlphaFoldDB" id="A0A381UPC8"/>